<keyword evidence="6" id="KW-0456">Lyase</keyword>
<evidence type="ECO:0000259" key="7">
    <source>
        <dbReference type="Pfam" id="PF09349"/>
    </source>
</evidence>
<keyword evidence="9" id="KW-1185">Reference proteome</keyword>
<keyword evidence="5" id="KW-0210">Decarboxylase</keyword>
<dbReference type="GO" id="GO:0005777">
    <property type="term" value="C:peroxisome"/>
    <property type="evidence" value="ECO:0007669"/>
    <property type="project" value="TreeGrafter"/>
</dbReference>
<dbReference type="InterPro" id="IPR018020">
    <property type="entry name" value="OHCU_decarboxylase"/>
</dbReference>
<feature type="domain" description="Oxo-4-hydroxy-4-carboxy-5-ureidoimidazoline decarboxylase" evidence="7">
    <location>
        <begin position="50"/>
        <end position="106"/>
    </location>
</feature>
<dbReference type="PANTHER" id="PTHR43466:SF1">
    <property type="entry name" value="2-OXO-4-HYDROXY-4-CARBOXY-5-UREIDOIMIDAZOLINE DECARBOXYLASE-RELATED"/>
    <property type="match status" value="1"/>
</dbReference>
<evidence type="ECO:0000313" key="9">
    <source>
        <dbReference type="Proteomes" id="UP001151532"/>
    </source>
</evidence>
<dbReference type="AlphaFoldDB" id="A0A9Q0PEZ2"/>
<dbReference type="EMBL" id="JAPFFK010000019">
    <property type="protein sequence ID" value="KAJ6686997.1"/>
    <property type="molecule type" value="Genomic_DNA"/>
</dbReference>
<proteinExistence type="predicted"/>
<evidence type="ECO:0000256" key="4">
    <source>
        <dbReference type="ARBA" id="ARBA00022631"/>
    </source>
</evidence>
<organism evidence="8 9">
    <name type="scientific">Salix purpurea</name>
    <name type="common">Purple osier willow</name>
    <dbReference type="NCBI Taxonomy" id="77065"/>
    <lineage>
        <taxon>Eukaryota</taxon>
        <taxon>Viridiplantae</taxon>
        <taxon>Streptophyta</taxon>
        <taxon>Embryophyta</taxon>
        <taxon>Tracheophyta</taxon>
        <taxon>Spermatophyta</taxon>
        <taxon>Magnoliopsida</taxon>
        <taxon>eudicotyledons</taxon>
        <taxon>Gunneridae</taxon>
        <taxon>Pentapetalae</taxon>
        <taxon>rosids</taxon>
        <taxon>fabids</taxon>
        <taxon>Malpighiales</taxon>
        <taxon>Salicaceae</taxon>
        <taxon>Saliceae</taxon>
        <taxon>Salix</taxon>
    </lineage>
</organism>
<name>A0A9Q0PEZ2_SALPP</name>
<dbReference type="GO" id="GO:0006144">
    <property type="term" value="P:purine nucleobase metabolic process"/>
    <property type="evidence" value="ECO:0007669"/>
    <property type="project" value="UniProtKB-KW"/>
</dbReference>
<dbReference type="GO" id="GO:0051997">
    <property type="term" value="F:2-oxo-4-hydroxy-4-carboxy-5-ureidoimidazoline decarboxylase activity"/>
    <property type="evidence" value="ECO:0007669"/>
    <property type="project" value="UniProtKB-EC"/>
</dbReference>
<dbReference type="Gene3D" id="1.10.3330.10">
    <property type="entry name" value="Oxo-4-hydroxy-4-carboxy-5-ureidoimidazoline decarboxylase"/>
    <property type="match status" value="1"/>
</dbReference>
<dbReference type="Pfam" id="PF09349">
    <property type="entry name" value="OHCU_decarbox"/>
    <property type="match status" value="1"/>
</dbReference>
<evidence type="ECO:0000256" key="6">
    <source>
        <dbReference type="ARBA" id="ARBA00023239"/>
    </source>
</evidence>
<evidence type="ECO:0000256" key="3">
    <source>
        <dbReference type="ARBA" id="ARBA00012257"/>
    </source>
</evidence>
<dbReference type="Proteomes" id="UP001151532">
    <property type="component" value="Chromosome 2"/>
</dbReference>
<evidence type="ECO:0000256" key="2">
    <source>
        <dbReference type="ARBA" id="ARBA00004754"/>
    </source>
</evidence>
<dbReference type="SUPFAM" id="SSF158694">
    <property type="entry name" value="UraD-Like"/>
    <property type="match status" value="1"/>
</dbReference>
<dbReference type="PANTHER" id="PTHR43466">
    <property type="entry name" value="2-OXO-4-HYDROXY-4-CARBOXY-5-UREIDOIMIDAZOLINE DECARBOXYLASE-RELATED"/>
    <property type="match status" value="1"/>
</dbReference>
<protein>
    <recommendedName>
        <fullName evidence="3">2-oxo-4-hydroxy-4-carboxy-5-ureidoimidazoline decarboxylase</fullName>
        <ecNumber evidence="3">4.1.1.97</ecNumber>
    </recommendedName>
</protein>
<dbReference type="GO" id="GO:0019628">
    <property type="term" value="P:urate catabolic process"/>
    <property type="evidence" value="ECO:0007669"/>
    <property type="project" value="TreeGrafter"/>
</dbReference>
<comment type="pathway">
    <text evidence="2">Purine metabolism; urate degradation; (S)-allantoin from urate: step 3/3.</text>
</comment>
<keyword evidence="4" id="KW-0659">Purine metabolism</keyword>
<dbReference type="OrthoDB" id="10265230at2759"/>
<accession>A0A9Q0PEZ2</accession>
<reference evidence="8" key="2">
    <citation type="journal article" date="2023" name="Int. J. Mol. Sci.">
        <title>De Novo Assembly and Annotation of 11 Diverse Shrub Willow (Salix) Genomes Reveals Novel Gene Organization in Sex-Linked Regions.</title>
        <authorList>
            <person name="Hyden B."/>
            <person name="Feng K."/>
            <person name="Yates T.B."/>
            <person name="Jawdy S."/>
            <person name="Cereghino C."/>
            <person name="Smart L.B."/>
            <person name="Muchero W."/>
        </authorList>
    </citation>
    <scope>NUCLEOTIDE SEQUENCE</scope>
    <source>
        <tissue evidence="8">Shoot tip</tissue>
    </source>
</reference>
<reference evidence="8" key="1">
    <citation type="submission" date="2022-11" db="EMBL/GenBank/DDBJ databases">
        <authorList>
            <person name="Hyden B.L."/>
            <person name="Feng K."/>
            <person name="Yates T."/>
            <person name="Jawdy S."/>
            <person name="Smart L.B."/>
            <person name="Muchero W."/>
        </authorList>
    </citation>
    <scope>NUCLEOTIDE SEQUENCE</scope>
    <source>
        <tissue evidence="8">Shoot tip</tissue>
    </source>
</reference>
<evidence type="ECO:0000256" key="1">
    <source>
        <dbReference type="ARBA" id="ARBA00001163"/>
    </source>
</evidence>
<comment type="caution">
    <text evidence="8">The sequence shown here is derived from an EMBL/GenBank/DDBJ whole genome shotgun (WGS) entry which is preliminary data.</text>
</comment>
<gene>
    <name evidence="8" type="ORF">OIU79_016689</name>
</gene>
<evidence type="ECO:0000313" key="8">
    <source>
        <dbReference type="EMBL" id="KAJ6686997.1"/>
    </source>
</evidence>
<evidence type="ECO:0000256" key="5">
    <source>
        <dbReference type="ARBA" id="ARBA00022793"/>
    </source>
</evidence>
<sequence>MVGWKHSLLIRRLVNPLLPITLLLLLSGVRENNLLLWLLLLLPPYRNYLDWNARYRHKFGFIFLICASGRSTAEILADLKKRYPNRPIVEFEIAAQEQMKVTELRLVKALFK</sequence>
<dbReference type="EC" id="4.1.1.97" evidence="3"/>
<dbReference type="InterPro" id="IPR036778">
    <property type="entry name" value="OHCU_decarboxylase_sf"/>
</dbReference>
<comment type="catalytic activity">
    <reaction evidence="1">
        <text>5-hydroxy-2-oxo-4-ureido-2,5-dihydro-1H-imidazole-5-carboxylate + H(+) = (S)-allantoin + CO2</text>
        <dbReference type="Rhea" id="RHEA:26301"/>
        <dbReference type="ChEBI" id="CHEBI:15378"/>
        <dbReference type="ChEBI" id="CHEBI:15678"/>
        <dbReference type="ChEBI" id="CHEBI:16526"/>
        <dbReference type="ChEBI" id="CHEBI:58639"/>
        <dbReference type="EC" id="4.1.1.97"/>
    </reaction>
</comment>